<dbReference type="AlphaFoldDB" id="A0A8H7ZWV3"/>
<accession>A0A8H7ZWV3</accession>
<reference evidence="2 3" key="1">
    <citation type="journal article" name="Sci. Rep.">
        <title>Genome-scale phylogenetic analyses confirm Olpidium as the closest living zoosporic fungus to the non-flagellated, terrestrial fungi.</title>
        <authorList>
            <person name="Chang Y."/>
            <person name="Rochon D."/>
            <person name="Sekimoto S."/>
            <person name="Wang Y."/>
            <person name="Chovatia M."/>
            <person name="Sandor L."/>
            <person name="Salamov A."/>
            <person name="Grigoriev I.V."/>
            <person name="Stajich J.E."/>
            <person name="Spatafora J.W."/>
        </authorList>
    </citation>
    <scope>NUCLEOTIDE SEQUENCE [LARGE SCALE GENOMIC DNA]</scope>
    <source>
        <strain evidence="2">S191</strain>
    </source>
</reference>
<sequence length="107" mass="11099">MAEKLKSARKAACRAAPAANAQPPPQPPPPTARGGAGPASGERPGKSALDSVVSRLVRAAIGAGEADHIADDDLDKYVADLVLKEAKEKSKLFQQVGTRAYFPHTGL</sequence>
<dbReference type="Proteomes" id="UP000673691">
    <property type="component" value="Unassembled WGS sequence"/>
</dbReference>
<feature type="compositionally biased region" description="Pro residues" evidence="1">
    <location>
        <begin position="22"/>
        <end position="31"/>
    </location>
</feature>
<name>A0A8H7ZWV3_9FUNG</name>
<gene>
    <name evidence="2" type="ORF">BJ554DRAFT_7186</name>
</gene>
<proteinExistence type="predicted"/>
<dbReference type="OrthoDB" id="2431475at2759"/>
<evidence type="ECO:0000256" key="1">
    <source>
        <dbReference type="SAM" id="MobiDB-lite"/>
    </source>
</evidence>
<comment type="caution">
    <text evidence="2">The sequence shown here is derived from an EMBL/GenBank/DDBJ whole genome shotgun (WGS) entry which is preliminary data.</text>
</comment>
<organism evidence="2 3">
    <name type="scientific">Olpidium bornovanus</name>
    <dbReference type="NCBI Taxonomy" id="278681"/>
    <lineage>
        <taxon>Eukaryota</taxon>
        <taxon>Fungi</taxon>
        <taxon>Fungi incertae sedis</taxon>
        <taxon>Olpidiomycota</taxon>
        <taxon>Olpidiomycotina</taxon>
        <taxon>Olpidiomycetes</taxon>
        <taxon>Olpidiales</taxon>
        <taxon>Olpidiaceae</taxon>
        <taxon>Olpidium</taxon>
    </lineage>
</organism>
<keyword evidence="3" id="KW-1185">Reference proteome</keyword>
<protein>
    <submittedName>
        <fullName evidence="2">Uncharacterized protein</fullName>
    </submittedName>
</protein>
<evidence type="ECO:0000313" key="2">
    <source>
        <dbReference type="EMBL" id="KAG5460729.1"/>
    </source>
</evidence>
<dbReference type="EMBL" id="JAEFCI010004803">
    <property type="protein sequence ID" value="KAG5460729.1"/>
    <property type="molecule type" value="Genomic_DNA"/>
</dbReference>
<evidence type="ECO:0000313" key="3">
    <source>
        <dbReference type="Proteomes" id="UP000673691"/>
    </source>
</evidence>
<feature type="region of interest" description="Disordered" evidence="1">
    <location>
        <begin position="1"/>
        <end position="49"/>
    </location>
</feature>